<accession>A0AAJ0BQL5</accession>
<dbReference type="SUPFAM" id="SSF53474">
    <property type="entry name" value="alpha/beta-Hydrolases"/>
    <property type="match status" value="1"/>
</dbReference>
<dbReference type="SUPFAM" id="SSF56112">
    <property type="entry name" value="Protein kinase-like (PK-like)"/>
    <property type="match status" value="1"/>
</dbReference>
<feature type="domain" description="NB-ARC" evidence="1">
    <location>
        <begin position="630"/>
        <end position="799"/>
    </location>
</feature>
<dbReference type="InterPro" id="IPR027417">
    <property type="entry name" value="P-loop_NTPase"/>
</dbReference>
<organism evidence="2 3">
    <name type="scientific">Phialemonium atrogriseum</name>
    <dbReference type="NCBI Taxonomy" id="1093897"/>
    <lineage>
        <taxon>Eukaryota</taxon>
        <taxon>Fungi</taxon>
        <taxon>Dikarya</taxon>
        <taxon>Ascomycota</taxon>
        <taxon>Pezizomycotina</taxon>
        <taxon>Sordariomycetes</taxon>
        <taxon>Sordariomycetidae</taxon>
        <taxon>Cephalothecales</taxon>
        <taxon>Cephalothecaceae</taxon>
        <taxon>Phialemonium</taxon>
    </lineage>
</organism>
<sequence length="1156" mass="130466">MALSKFPRCSPYEEYDVGQILTLNVLPEQTSPSSELRVRVRQLQKPRTLSCAMVVDILDGCNQEIQPATAFLKLFDRRFADQLRRDNGIDPWTKSMEESYIKFVHGGGVHHFLHDLRHVQDFQEKTEDDWDDAQNEAFLANELLRLYTAETATYNALRNYQGCLIPRLFAAVNLDITPPDAHGEVSLPEELFQVKGILLQYIKGFSLSDLPDRTPQSSWQNIVDQAVNIVRVLGDNNILNNDVRPDNFMVFSKGSGKDESDLDWGRAKYTKDEEGAVGLVMKKRLGKYGFELDYASSERYINWAEGEEEEGDLTQKGFRKDQLKQTQSTTMPLRQLFPDPQDSAGEVAKVDIIAVHGLNPRSKKDADHAWDTWRTPPGPNGRLWLRDDLPKYIADSRIFLYEYNATAVYGEDHDTFSGKANELLEAIRIKRVDVETRPILLLGHSMGGLLIEQALVNAHNNPKYTSIKNATRGLAFFATPHDGGEWKRVTMGKLTANIAISAGFQKGDNLVEVLHKGSIFTDVLKEHWRHQLLEYDIVSFWGARDNIVPMESARFGLPGDRENVVKLNADHGDVCKFGESQTDQDNFELVQSNIQDMYKNALKLRFAPPHQTCQPCHYIPFRKNTRFVGREKTLDELRDKLFDQECQTVALAGLGGVGKTQVALKLAHWTKENKPALSIFWVPALSNAAFEQAYAEMARKLPIQNRSEGEDTKESVRQYLSSEAAGPWLLVVDNADDTAVLFGEPDTPGGISKYLPKSEEGLTLFTTRSRDVAGRVAGSDVVDLVRMDSQEATSLLERLLTRKEPIIGTVLQELLEELTYLPLAITQAAAYLNRNQVSIAKYLGLLRGTEKDMVSLMSREFCDSMRYEGTQNAVATTWIVSFEQIRRLDSAAADLLSFMSQIEPKAIPQSLLPKLGSEEMVHAIGTLCVYDFVARRDDEMLDMHSLVHLATRIWVREGLGVQVAEKAIRHLEAVFPSDDYENRSVWREYLPHALRILQGNEVDDLEEKYNLCFWAGRCLRVDGRIKEAVKCLDICYRWRMDNFADNHPDRLASQHNLASAYQADGQIKKAVALLEQVVAIRETILADNHPSRLTSQHNLASAYQADGQIKKAVALLEQVVAIRETTLADNHPDRLVSQNTLSYLHKLQAASTNAIT</sequence>
<dbReference type="InterPro" id="IPR011990">
    <property type="entry name" value="TPR-like_helical_dom_sf"/>
</dbReference>
<proteinExistence type="predicted"/>
<dbReference type="InterPro" id="IPR002182">
    <property type="entry name" value="NB-ARC"/>
</dbReference>
<dbReference type="GO" id="GO:0043531">
    <property type="term" value="F:ADP binding"/>
    <property type="evidence" value="ECO:0007669"/>
    <property type="project" value="InterPro"/>
</dbReference>
<evidence type="ECO:0000313" key="3">
    <source>
        <dbReference type="Proteomes" id="UP001244011"/>
    </source>
</evidence>
<name>A0AAJ0BQL5_9PEZI</name>
<dbReference type="Pfam" id="PF13374">
    <property type="entry name" value="TPR_10"/>
    <property type="match status" value="1"/>
</dbReference>
<dbReference type="PANTHER" id="PTHR46082:SF6">
    <property type="entry name" value="AAA+ ATPASE DOMAIN-CONTAINING PROTEIN-RELATED"/>
    <property type="match status" value="1"/>
</dbReference>
<dbReference type="Gene3D" id="3.40.50.300">
    <property type="entry name" value="P-loop containing nucleotide triphosphate hydrolases"/>
    <property type="match status" value="1"/>
</dbReference>
<dbReference type="InterPro" id="IPR053137">
    <property type="entry name" value="NLR-like"/>
</dbReference>
<reference evidence="2" key="1">
    <citation type="submission" date="2023-06" db="EMBL/GenBank/DDBJ databases">
        <title>Genome-scale phylogeny and comparative genomics of the fungal order Sordariales.</title>
        <authorList>
            <consortium name="Lawrence Berkeley National Laboratory"/>
            <person name="Hensen N."/>
            <person name="Bonometti L."/>
            <person name="Westerberg I."/>
            <person name="Brannstrom I.O."/>
            <person name="Guillou S."/>
            <person name="Cros-Aarteil S."/>
            <person name="Calhoun S."/>
            <person name="Haridas S."/>
            <person name="Kuo A."/>
            <person name="Mondo S."/>
            <person name="Pangilinan J."/>
            <person name="Riley R."/>
            <person name="Labutti K."/>
            <person name="Andreopoulos B."/>
            <person name="Lipzen A."/>
            <person name="Chen C."/>
            <person name="Yanf M."/>
            <person name="Daum C."/>
            <person name="Ng V."/>
            <person name="Clum A."/>
            <person name="Steindorff A."/>
            <person name="Ohm R."/>
            <person name="Martin F."/>
            <person name="Silar P."/>
            <person name="Natvig D."/>
            <person name="Lalanne C."/>
            <person name="Gautier V."/>
            <person name="Ament-Velasquez S.L."/>
            <person name="Kruys A."/>
            <person name="Hutchinson M.I."/>
            <person name="Powell A.J."/>
            <person name="Barry K."/>
            <person name="Miller A.N."/>
            <person name="Grigoriev I.V."/>
            <person name="Debuchy R."/>
            <person name="Gladieux P."/>
            <person name="Thoren M.H."/>
            <person name="Johannesson H."/>
        </authorList>
    </citation>
    <scope>NUCLEOTIDE SEQUENCE</scope>
    <source>
        <strain evidence="2">8032-3</strain>
    </source>
</reference>
<gene>
    <name evidence="2" type="ORF">QBC33DRAFT_623724</name>
</gene>
<dbReference type="Gene3D" id="1.25.40.10">
    <property type="entry name" value="Tetratricopeptide repeat domain"/>
    <property type="match status" value="1"/>
</dbReference>
<dbReference type="InterPro" id="IPR011009">
    <property type="entry name" value="Kinase-like_dom_sf"/>
</dbReference>
<dbReference type="SUPFAM" id="SSF52540">
    <property type="entry name" value="P-loop containing nucleoside triphosphate hydrolases"/>
    <property type="match status" value="1"/>
</dbReference>
<dbReference type="Pfam" id="PF00931">
    <property type="entry name" value="NB-ARC"/>
    <property type="match status" value="1"/>
</dbReference>
<dbReference type="AlphaFoldDB" id="A0AAJ0BQL5"/>
<dbReference type="PANTHER" id="PTHR46082">
    <property type="entry name" value="ATP/GTP-BINDING PROTEIN-RELATED"/>
    <property type="match status" value="1"/>
</dbReference>
<dbReference type="InterPro" id="IPR019734">
    <property type="entry name" value="TPR_rpt"/>
</dbReference>
<dbReference type="InterPro" id="IPR029058">
    <property type="entry name" value="AB_hydrolase_fold"/>
</dbReference>
<dbReference type="SMART" id="SM00028">
    <property type="entry name" value="TPR"/>
    <property type="match status" value="2"/>
</dbReference>
<dbReference type="SUPFAM" id="SSF48452">
    <property type="entry name" value="TPR-like"/>
    <property type="match status" value="1"/>
</dbReference>
<evidence type="ECO:0000313" key="2">
    <source>
        <dbReference type="EMBL" id="KAK1762400.1"/>
    </source>
</evidence>
<dbReference type="Gene3D" id="3.40.50.1820">
    <property type="entry name" value="alpha/beta hydrolase"/>
    <property type="match status" value="1"/>
</dbReference>
<evidence type="ECO:0000259" key="1">
    <source>
        <dbReference type="Pfam" id="PF00931"/>
    </source>
</evidence>
<keyword evidence="3" id="KW-1185">Reference proteome</keyword>
<dbReference type="EMBL" id="MU839038">
    <property type="protein sequence ID" value="KAK1762400.1"/>
    <property type="molecule type" value="Genomic_DNA"/>
</dbReference>
<comment type="caution">
    <text evidence="2">The sequence shown here is derived from an EMBL/GenBank/DDBJ whole genome shotgun (WGS) entry which is preliminary data.</text>
</comment>
<dbReference type="RefSeq" id="XP_060278613.1">
    <property type="nucleotide sequence ID" value="XM_060432913.1"/>
</dbReference>
<dbReference type="GeneID" id="85316100"/>
<dbReference type="Pfam" id="PF13424">
    <property type="entry name" value="TPR_12"/>
    <property type="match status" value="1"/>
</dbReference>
<dbReference type="Proteomes" id="UP001244011">
    <property type="component" value="Unassembled WGS sequence"/>
</dbReference>
<protein>
    <recommendedName>
        <fullName evidence="1">NB-ARC domain-containing protein</fullName>
    </recommendedName>
</protein>